<feature type="compositionally biased region" description="Acidic residues" evidence="5">
    <location>
        <begin position="268"/>
        <end position="278"/>
    </location>
</feature>
<dbReference type="PANTHER" id="PTHR42953:SF1">
    <property type="entry name" value="METAL-BINDING PROTEIN HI_0362-RELATED"/>
    <property type="match status" value="1"/>
</dbReference>
<dbReference type="InterPro" id="IPR006127">
    <property type="entry name" value="ZnuA-like"/>
</dbReference>
<keyword evidence="3" id="KW-0479">Metal-binding</keyword>
<feature type="compositionally biased region" description="Polar residues" evidence="5">
    <location>
        <begin position="444"/>
        <end position="463"/>
    </location>
</feature>
<proteinExistence type="predicted"/>
<keyword evidence="2" id="KW-0813">Transport</keyword>
<dbReference type="EMBL" id="QXGK01000007">
    <property type="protein sequence ID" value="RSX56961.1"/>
    <property type="molecule type" value="Genomic_DNA"/>
</dbReference>
<name>A0A430FUH6_9BIFI</name>
<dbReference type="GO" id="GO:0030313">
    <property type="term" value="C:cell envelope"/>
    <property type="evidence" value="ECO:0007669"/>
    <property type="project" value="UniProtKB-SubCell"/>
</dbReference>
<accession>A0A430FUH6</accession>
<gene>
    <name evidence="7" type="ORF">D2E24_0906</name>
</gene>
<comment type="subcellular location">
    <subcellularLocation>
        <location evidence="1">Cell envelope</location>
    </subcellularLocation>
</comment>
<feature type="region of interest" description="Disordered" evidence="5">
    <location>
        <begin position="378"/>
        <end position="463"/>
    </location>
</feature>
<evidence type="ECO:0000256" key="5">
    <source>
        <dbReference type="SAM" id="MobiDB-lite"/>
    </source>
</evidence>
<dbReference type="PANTHER" id="PTHR42953">
    <property type="entry name" value="HIGH-AFFINITY ZINC UPTAKE SYSTEM PROTEIN ZNUA-RELATED"/>
    <property type="match status" value="1"/>
</dbReference>
<keyword evidence="4 6" id="KW-0732">Signal</keyword>
<dbReference type="Pfam" id="PF01297">
    <property type="entry name" value="ZnuA"/>
    <property type="match status" value="1"/>
</dbReference>
<dbReference type="AlphaFoldDB" id="A0A430FUH6"/>
<feature type="region of interest" description="Disordered" evidence="5">
    <location>
        <begin position="265"/>
        <end position="321"/>
    </location>
</feature>
<dbReference type="Gene3D" id="3.40.50.1980">
    <property type="entry name" value="Nitrogenase molybdenum iron protein domain"/>
    <property type="match status" value="1"/>
</dbReference>
<protein>
    <submittedName>
        <fullName evidence="7">ABC transporter substrate-binding protein</fullName>
    </submittedName>
</protein>
<comment type="caution">
    <text evidence="7">The sequence shown here is derived from an EMBL/GenBank/DDBJ whole genome shotgun (WGS) entry which is preliminary data.</text>
</comment>
<feature type="compositionally biased region" description="Acidic residues" evidence="5">
    <location>
        <begin position="423"/>
        <end position="435"/>
    </location>
</feature>
<organism evidence="7 8">
    <name type="scientific">Bifidobacterium samirii</name>
    <dbReference type="NCBI Taxonomy" id="2306974"/>
    <lineage>
        <taxon>Bacteria</taxon>
        <taxon>Bacillati</taxon>
        <taxon>Actinomycetota</taxon>
        <taxon>Actinomycetes</taxon>
        <taxon>Bifidobacteriales</taxon>
        <taxon>Bifidobacteriaceae</taxon>
        <taxon>Bifidobacterium</taxon>
    </lineage>
</organism>
<dbReference type="GO" id="GO:0030001">
    <property type="term" value="P:metal ion transport"/>
    <property type="evidence" value="ECO:0007669"/>
    <property type="project" value="InterPro"/>
</dbReference>
<keyword evidence="8" id="KW-1185">Reference proteome</keyword>
<feature type="compositionally biased region" description="Basic and acidic residues" evidence="5">
    <location>
        <begin position="300"/>
        <end position="312"/>
    </location>
</feature>
<evidence type="ECO:0000256" key="4">
    <source>
        <dbReference type="ARBA" id="ARBA00022729"/>
    </source>
</evidence>
<evidence type="ECO:0000256" key="6">
    <source>
        <dbReference type="SAM" id="SignalP"/>
    </source>
</evidence>
<dbReference type="SUPFAM" id="SSF53807">
    <property type="entry name" value="Helical backbone' metal receptor"/>
    <property type="match status" value="1"/>
</dbReference>
<dbReference type="InterPro" id="IPR050492">
    <property type="entry name" value="Bact_metal-bind_prot9"/>
</dbReference>
<evidence type="ECO:0000313" key="7">
    <source>
        <dbReference type="EMBL" id="RSX56961.1"/>
    </source>
</evidence>
<dbReference type="RefSeq" id="WP_164521011.1">
    <property type="nucleotide sequence ID" value="NZ_QXGK01000007.1"/>
</dbReference>
<dbReference type="Proteomes" id="UP000287470">
    <property type="component" value="Unassembled WGS sequence"/>
</dbReference>
<dbReference type="GO" id="GO:0046872">
    <property type="term" value="F:metal ion binding"/>
    <property type="evidence" value="ECO:0007669"/>
    <property type="project" value="UniProtKB-KW"/>
</dbReference>
<feature type="chain" id="PRO_5038786859" evidence="6">
    <location>
        <begin position="29"/>
        <end position="463"/>
    </location>
</feature>
<evidence type="ECO:0000256" key="3">
    <source>
        <dbReference type="ARBA" id="ARBA00022723"/>
    </source>
</evidence>
<evidence type="ECO:0000256" key="2">
    <source>
        <dbReference type="ARBA" id="ARBA00022448"/>
    </source>
</evidence>
<evidence type="ECO:0000313" key="8">
    <source>
        <dbReference type="Proteomes" id="UP000287470"/>
    </source>
</evidence>
<evidence type="ECO:0000256" key="1">
    <source>
        <dbReference type="ARBA" id="ARBA00004196"/>
    </source>
</evidence>
<dbReference type="PROSITE" id="PS51257">
    <property type="entry name" value="PROKAR_LIPOPROTEIN"/>
    <property type="match status" value="1"/>
</dbReference>
<reference evidence="7 8" key="1">
    <citation type="submission" date="2018-09" db="EMBL/GenBank/DDBJ databases">
        <title>Characterization of the phylogenetic diversity of five novel species belonging to the genus Bifidobacterium.</title>
        <authorList>
            <person name="Lugli G.A."/>
            <person name="Duranti S."/>
            <person name="Milani C."/>
        </authorList>
    </citation>
    <scope>NUCLEOTIDE SEQUENCE [LARGE SCALE GENOMIC DNA]</scope>
    <source>
        <strain evidence="7 8">2033B</strain>
    </source>
</reference>
<feature type="compositionally biased region" description="Low complexity" evidence="5">
    <location>
        <begin position="380"/>
        <end position="422"/>
    </location>
</feature>
<feature type="signal peptide" evidence="6">
    <location>
        <begin position="1"/>
        <end position="28"/>
    </location>
</feature>
<sequence>MMFRSSRRTGVLAGIAAVALLVSAGACGSGTQAAEEPQDPQKDGPIAVASSTVMWGSLAAQIGGDDVSVTTLSQDAKATKTGSGTAGKSSKDNGDADGFEILVANGAGYDAWAARTAGDVDTTVSAAQTVGAMEGDNPYLWLSKDARAGVAQELVNAFSKARPSLKKTFRANYRQWLKTEDALEEAMAGFAKDHKDGTYAATGDVAYYLMSDMGLADATPEGYALAMSDDAPVEADDYRAFDELLGTAGTDLLVTDPQSAEAAKDITIDEATDGDDADGTQSSDANADGDADADAGDGTKNGDDADTSKNDDADADDDAAVVPDDPAATLVAAARHADVPVLAVAETMPDDAGTLTDWIASIVDEAIELTLPYCDDDATDAGTDADGTDAGDASADSAGSSDGDASGTAKESATDGTDGADGVTDDGDDEDDEDAAVPTCRPRPSSSDDANGTDTANSGKSAQ</sequence>